<proteinExistence type="predicted"/>
<feature type="region of interest" description="Disordered" evidence="1">
    <location>
        <begin position="14"/>
        <end position="62"/>
    </location>
</feature>
<feature type="compositionally biased region" description="Polar residues" evidence="1">
    <location>
        <begin position="47"/>
        <end position="62"/>
    </location>
</feature>
<evidence type="ECO:0000256" key="1">
    <source>
        <dbReference type="SAM" id="MobiDB-lite"/>
    </source>
</evidence>
<evidence type="ECO:0000313" key="2">
    <source>
        <dbReference type="EMBL" id="GEU38571.1"/>
    </source>
</evidence>
<reference evidence="2" key="1">
    <citation type="journal article" date="2019" name="Sci. Rep.">
        <title>Draft genome of Tanacetum cinerariifolium, the natural source of mosquito coil.</title>
        <authorList>
            <person name="Yamashiro T."/>
            <person name="Shiraishi A."/>
            <person name="Satake H."/>
            <person name="Nakayama K."/>
        </authorList>
    </citation>
    <scope>NUCLEOTIDE SEQUENCE</scope>
</reference>
<dbReference type="AlphaFoldDB" id="A0A6L2JNB9"/>
<gene>
    <name evidence="2" type="ORF">Tci_010549</name>
</gene>
<feature type="compositionally biased region" description="Polar residues" evidence="1">
    <location>
        <begin position="15"/>
        <end position="36"/>
    </location>
</feature>
<protein>
    <submittedName>
        <fullName evidence="2">Uncharacterized protein</fullName>
    </submittedName>
</protein>
<sequence>MSSNVNLNIRRIVGGQQQIPSTSTDHADASSISNSPHVGDVPDSRDTSLPGQQMQSGVRRPTTFTSMHSVDVLFESSRSFQVSHGPINNIGSSYNQPWRSGLTSDYKHIESYATTFTLKEMQLYAIRDYYGI</sequence>
<dbReference type="EMBL" id="BKCJ010001067">
    <property type="protein sequence ID" value="GEU38571.1"/>
    <property type="molecule type" value="Genomic_DNA"/>
</dbReference>
<comment type="caution">
    <text evidence="2">The sequence shown here is derived from an EMBL/GenBank/DDBJ whole genome shotgun (WGS) entry which is preliminary data.</text>
</comment>
<organism evidence="2">
    <name type="scientific">Tanacetum cinerariifolium</name>
    <name type="common">Dalmatian daisy</name>
    <name type="synonym">Chrysanthemum cinerariifolium</name>
    <dbReference type="NCBI Taxonomy" id="118510"/>
    <lineage>
        <taxon>Eukaryota</taxon>
        <taxon>Viridiplantae</taxon>
        <taxon>Streptophyta</taxon>
        <taxon>Embryophyta</taxon>
        <taxon>Tracheophyta</taxon>
        <taxon>Spermatophyta</taxon>
        <taxon>Magnoliopsida</taxon>
        <taxon>eudicotyledons</taxon>
        <taxon>Gunneridae</taxon>
        <taxon>Pentapetalae</taxon>
        <taxon>asterids</taxon>
        <taxon>campanulids</taxon>
        <taxon>Asterales</taxon>
        <taxon>Asteraceae</taxon>
        <taxon>Asteroideae</taxon>
        <taxon>Anthemideae</taxon>
        <taxon>Anthemidinae</taxon>
        <taxon>Tanacetum</taxon>
    </lineage>
</organism>
<accession>A0A6L2JNB9</accession>
<name>A0A6L2JNB9_TANCI</name>